<dbReference type="EMBL" id="CP003929">
    <property type="protein sequence ID" value="AGB39615.1"/>
    <property type="molecule type" value="Genomic_DNA"/>
</dbReference>
<gene>
    <name evidence="3" type="ORF">Natoc_3916</name>
</gene>
<organism evidence="3 4">
    <name type="scientific">Natronococcus occultus SP4</name>
    <dbReference type="NCBI Taxonomy" id="694430"/>
    <lineage>
        <taxon>Archaea</taxon>
        <taxon>Methanobacteriati</taxon>
        <taxon>Methanobacteriota</taxon>
        <taxon>Stenosarchaea group</taxon>
        <taxon>Halobacteria</taxon>
        <taxon>Halobacteriales</taxon>
        <taxon>Natrialbaceae</taxon>
        <taxon>Natronococcus</taxon>
    </lineage>
</organism>
<keyword evidence="4" id="KW-1185">Reference proteome</keyword>
<feature type="coiled-coil region" evidence="1">
    <location>
        <begin position="32"/>
        <end position="59"/>
    </location>
</feature>
<protein>
    <recommendedName>
        <fullName evidence="5">Preprotein translocase subunit TatA</fullName>
    </recommendedName>
</protein>
<name>L0K4X9_9EURY</name>
<reference evidence="3 4" key="1">
    <citation type="submission" date="2012-11" db="EMBL/GenBank/DDBJ databases">
        <title>FINISHED of Natronococcus occultus SP4, DSM 3396.</title>
        <authorList>
            <consortium name="DOE Joint Genome Institute"/>
            <person name="Eisen J."/>
            <person name="Huntemann M."/>
            <person name="Wei C.-L."/>
            <person name="Han J."/>
            <person name="Detter J.C."/>
            <person name="Han C."/>
            <person name="Tapia R."/>
            <person name="Chen A."/>
            <person name="Kyrpides N."/>
            <person name="Mavromatis K."/>
            <person name="Markowitz V."/>
            <person name="Szeto E."/>
            <person name="Ivanova N."/>
            <person name="Mikhailova N."/>
            <person name="Ovchinnikova G."/>
            <person name="Pagani I."/>
            <person name="Pati A."/>
            <person name="Goodwin L."/>
            <person name="Nordberg H.P."/>
            <person name="Cantor M.N."/>
            <person name="Hua S.X."/>
            <person name="Woyke T."/>
            <person name="Eisen J."/>
            <person name="Klenk H.-P."/>
            <person name="Klenk H.-P."/>
        </authorList>
    </citation>
    <scope>NUCLEOTIDE SEQUENCE [LARGE SCALE GENOMIC DNA]</scope>
    <source>
        <strain evidence="3 4">SP4</strain>
    </source>
</reference>
<evidence type="ECO:0000313" key="4">
    <source>
        <dbReference type="Proteomes" id="UP000010878"/>
    </source>
</evidence>
<accession>L0K4X9</accession>
<evidence type="ECO:0000256" key="1">
    <source>
        <dbReference type="SAM" id="Coils"/>
    </source>
</evidence>
<dbReference type="HOGENOM" id="CLU_210072_0_0_2"/>
<dbReference type="Proteomes" id="UP000010878">
    <property type="component" value="Chromosome"/>
</dbReference>
<evidence type="ECO:0000313" key="3">
    <source>
        <dbReference type="EMBL" id="AGB39615.1"/>
    </source>
</evidence>
<proteinExistence type="predicted"/>
<dbReference type="KEGG" id="nou:Natoc_3916"/>
<dbReference type="RefSeq" id="WP_015323049.1">
    <property type="nucleotide sequence ID" value="NC_019974.1"/>
</dbReference>
<feature type="transmembrane region" description="Helical" evidence="2">
    <location>
        <begin position="12"/>
        <end position="36"/>
    </location>
</feature>
<dbReference type="AlphaFoldDB" id="L0K4X9"/>
<dbReference type="GeneID" id="14403008"/>
<evidence type="ECO:0000256" key="2">
    <source>
        <dbReference type="SAM" id="Phobius"/>
    </source>
</evidence>
<evidence type="ECO:0008006" key="5">
    <source>
        <dbReference type="Google" id="ProtNLM"/>
    </source>
</evidence>
<dbReference type="eggNOG" id="arCOG13976">
    <property type="taxonomic scope" value="Archaea"/>
</dbReference>
<keyword evidence="2" id="KW-0472">Membrane</keyword>
<keyword evidence="2" id="KW-1133">Transmembrane helix</keyword>
<sequence>MILQVPGGPELIVLLLLAVFLLGIPLLLIIGVYEYLDRKRGYERRIAALERRVDELEDE</sequence>
<keyword evidence="2" id="KW-0812">Transmembrane</keyword>
<keyword evidence="1" id="KW-0175">Coiled coil</keyword>